<evidence type="ECO:0000313" key="2">
    <source>
        <dbReference type="Proteomes" id="UP001234202"/>
    </source>
</evidence>
<evidence type="ECO:0000313" key="1">
    <source>
        <dbReference type="EMBL" id="KAJ9118459.1"/>
    </source>
</evidence>
<sequence length="579" mass="66537">MAEARQKHNAAERSRKETWLKEGLEYKRQQFSEEGFKTTYFTARGQPSGLDVLPYLDKLSAATFDPMHTVLLGGMRTMIRCVLVDGAYGDSESRQPSLRKPKKAENDKLQRTQKQLLDHALGVSEKAIEQADVERLQQRLDNRSQQDIQRALNERRKKYAIFRTSDISAFAKLMDAVVTPGHWRGLTGSFLTKTASPTADDWRTFAEAFGPLCFLHYWGLFRVGSRKAFDKQQPEPNPRMTQKCLDMLMALMLIVHLLFRPSISEIQITKAEDRIKEFTRMAISQHRGLQEVWNMHFLSHIPQDIRNFGPVYGYWCFSAERFNKTLKNMNTNSRIEQVPRTLMRTFQQYSHLDDLAACGALNGSAQGVHVSRMATESLNPTYRKWSRDTTHTKEQQWSAQWEQDRRSVAQHGASLRGQGHLPDIQLEDGRSGSFGSTDAARLLQVLRDSQSGTFIAQNASYAGHDPIHTFVVTARIQYYQIIRHRSRQFRSNQKAGNDITSLALSDLRSWRDSAFELRSPNDIYCARSLRCTVGIITKIFEHTSSTNDGKHTFKGIFRVYRRLKPFSYGSKGSPYQFER</sequence>
<protein>
    <submittedName>
        <fullName evidence="1">Uncharacterized protein</fullName>
    </submittedName>
</protein>
<proteinExistence type="predicted"/>
<name>A0ACC2X507_9TREE</name>
<gene>
    <name evidence="1" type="ORF">QFC24_006105</name>
</gene>
<accession>A0ACC2X507</accession>
<organism evidence="1 2">
    <name type="scientific">Naganishia onofrii</name>
    <dbReference type="NCBI Taxonomy" id="1851511"/>
    <lineage>
        <taxon>Eukaryota</taxon>
        <taxon>Fungi</taxon>
        <taxon>Dikarya</taxon>
        <taxon>Basidiomycota</taxon>
        <taxon>Agaricomycotina</taxon>
        <taxon>Tremellomycetes</taxon>
        <taxon>Filobasidiales</taxon>
        <taxon>Filobasidiaceae</taxon>
        <taxon>Naganishia</taxon>
    </lineage>
</organism>
<dbReference type="Proteomes" id="UP001234202">
    <property type="component" value="Unassembled WGS sequence"/>
</dbReference>
<keyword evidence="2" id="KW-1185">Reference proteome</keyword>
<comment type="caution">
    <text evidence="1">The sequence shown here is derived from an EMBL/GenBank/DDBJ whole genome shotgun (WGS) entry which is preliminary data.</text>
</comment>
<reference evidence="1" key="1">
    <citation type="submission" date="2023-04" db="EMBL/GenBank/DDBJ databases">
        <title>Draft Genome sequencing of Naganishia species isolated from polar environments using Oxford Nanopore Technology.</title>
        <authorList>
            <person name="Leo P."/>
            <person name="Venkateswaran K."/>
        </authorList>
    </citation>
    <scope>NUCLEOTIDE SEQUENCE</scope>
    <source>
        <strain evidence="1">DBVPG 5303</strain>
    </source>
</reference>
<dbReference type="EMBL" id="JASBWV010000028">
    <property type="protein sequence ID" value="KAJ9118459.1"/>
    <property type="molecule type" value="Genomic_DNA"/>
</dbReference>